<reference evidence="3 4" key="1">
    <citation type="journal article" date="2024" name="Science">
        <title>Giant polyketide synthase enzymes in the biosynthesis of giant marine polyether toxins.</title>
        <authorList>
            <person name="Fallon T.R."/>
            <person name="Shende V.V."/>
            <person name="Wierzbicki I.H."/>
            <person name="Pendleton A.L."/>
            <person name="Watervoot N.F."/>
            <person name="Auber R.P."/>
            <person name="Gonzalez D.J."/>
            <person name="Wisecaver J.H."/>
            <person name="Moore B.S."/>
        </authorList>
    </citation>
    <scope>NUCLEOTIDE SEQUENCE [LARGE SCALE GENOMIC DNA]</scope>
    <source>
        <strain evidence="3 4">12B1</strain>
    </source>
</reference>
<evidence type="ECO:0000259" key="2">
    <source>
        <dbReference type="Pfam" id="PF21148"/>
    </source>
</evidence>
<feature type="region of interest" description="Disordered" evidence="1">
    <location>
        <begin position="223"/>
        <end position="281"/>
    </location>
</feature>
<name>A0AB34IHB1_PRYPA</name>
<feature type="domain" description="NOL1/NOP2/NSUN 5/7 ferredoxin-like" evidence="2">
    <location>
        <begin position="9"/>
        <end position="63"/>
    </location>
</feature>
<dbReference type="Gene3D" id="3.30.70.1170">
    <property type="entry name" value="Sun protein, domain 3"/>
    <property type="match status" value="1"/>
</dbReference>
<dbReference type="Proteomes" id="UP001515480">
    <property type="component" value="Unassembled WGS sequence"/>
</dbReference>
<dbReference type="GO" id="GO:0008173">
    <property type="term" value="F:RNA methyltransferase activity"/>
    <property type="evidence" value="ECO:0007669"/>
    <property type="project" value="InterPro"/>
</dbReference>
<dbReference type="Gene3D" id="3.40.50.150">
    <property type="entry name" value="Vaccinia Virus protein VP39"/>
    <property type="match status" value="1"/>
</dbReference>
<comment type="caution">
    <text evidence="3">The sequence shown here is derived from an EMBL/GenBank/DDBJ whole genome shotgun (WGS) entry which is preliminary data.</text>
</comment>
<accession>A0AB34IHB1</accession>
<sequence length="281" mass="31268">MEEHRLPGLPRYVRINTLKIGRNAANRALHEAGYQLCEDSSHPGKRSYHKDADVPDLIVFKPKGKSDISRVGLVGTGETSHMAMLMQNRGRIFAFDRDARRCQLLRQRMKQQGASMVKATHGSFLDADPMDPAYAGVTHIWFELTAALPSWPRRGHTLTSVPAEVAENIRRCCLRSKYPEDSTIGFFLAKFVRQGHTPPPPAEELQAKLEILDRARVKQAKVAAKRKQPSTATLPVAEGEASAEAGGSSPATAIKKPIPSWREERDERKRLAKKSKREAGC</sequence>
<dbReference type="SUPFAM" id="SSF53335">
    <property type="entry name" value="S-adenosyl-L-methionine-dependent methyltransferases"/>
    <property type="match status" value="1"/>
</dbReference>
<dbReference type="InterPro" id="IPR049561">
    <property type="entry name" value="NSUN5_7_fdxn-like"/>
</dbReference>
<dbReference type="Pfam" id="PF21148">
    <property type="entry name" value="NSUN5_fdxn-like"/>
    <property type="match status" value="1"/>
</dbReference>
<dbReference type="InterPro" id="IPR029063">
    <property type="entry name" value="SAM-dependent_MTases_sf"/>
</dbReference>
<evidence type="ECO:0000313" key="3">
    <source>
        <dbReference type="EMBL" id="KAL1498582.1"/>
    </source>
</evidence>
<dbReference type="PANTHER" id="PTHR22807">
    <property type="entry name" value="NOP2 YEAST -RELATED NOL1/NOP2/FMU SUN DOMAIN-CONTAINING"/>
    <property type="match status" value="1"/>
</dbReference>
<feature type="compositionally biased region" description="Low complexity" evidence="1">
    <location>
        <begin position="237"/>
        <end position="249"/>
    </location>
</feature>
<evidence type="ECO:0000313" key="4">
    <source>
        <dbReference type="Proteomes" id="UP001515480"/>
    </source>
</evidence>
<feature type="compositionally biased region" description="Basic residues" evidence="1">
    <location>
        <begin position="270"/>
        <end position="281"/>
    </location>
</feature>
<dbReference type="InterPro" id="IPR023267">
    <property type="entry name" value="RCMT"/>
</dbReference>
<protein>
    <recommendedName>
        <fullName evidence="2">NOL1/NOP2/NSUN 5/7 ferredoxin-like domain-containing protein</fullName>
    </recommendedName>
</protein>
<proteinExistence type="predicted"/>
<evidence type="ECO:0000256" key="1">
    <source>
        <dbReference type="SAM" id="MobiDB-lite"/>
    </source>
</evidence>
<gene>
    <name evidence="3" type="ORF">AB1Y20_013897</name>
</gene>
<dbReference type="EMBL" id="JBGBPQ010000027">
    <property type="protein sequence ID" value="KAL1498582.1"/>
    <property type="molecule type" value="Genomic_DNA"/>
</dbReference>
<dbReference type="GO" id="GO:0005730">
    <property type="term" value="C:nucleolus"/>
    <property type="evidence" value="ECO:0007669"/>
    <property type="project" value="TreeGrafter"/>
</dbReference>
<keyword evidence="4" id="KW-1185">Reference proteome</keyword>
<dbReference type="GO" id="GO:0070475">
    <property type="term" value="P:rRNA base methylation"/>
    <property type="evidence" value="ECO:0007669"/>
    <property type="project" value="TreeGrafter"/>
</dbReference>
<dbReference type="PANTHER" id="PTHR22807:SF4">
    <property type="entry name" value="28S RRNA (CYTOSINE-C(5))-METHYLTRANSFERASE"/>
    <property type="match status" value="1"/>
</dbReference>
<organism evidence="3 4">
    <name type="scientific">Prymnesium parvum</name>
    <name type="common">Toxic golden alga</name>
    <dbReference type="NCBI Taxonomy" id="97485"/>
    <lineage>
        <taxon>Eukaryota</taxon>
        <taxon>Haptista</taxon>
        <taxon>Haptophyta</taxon>
        <taxon>Prymnesiophyceae</taxon>
        <taxon>Prymnesiales</taxon>
        <taxon>Prymnesiaceae</taxon>
        <taxon>Prymnesium</taxon>
    </lineage>
</organism>
<dbReference type="AlphaFoldDB" id="A0AB34IHB1"/>